<comment type="subcellular location">
    <subcellularLocation>
        <location evidence="1">Cell membrane</location>
        <topology evidence="1">Multi-pass membrane protein</topology>
    </subcellularLocation>
</comment>
<keyword evidence="2" id="KW-1003">Cell membrane</keyword>
<dbReference type="InterPro" id="IPR002293">
    <property type="entry name" value="AA/rel_permease1"/>
</dbReference>
<feature type="transmembrane region" description="Helical" evidence="6">
    <location>
        <begin position="311"/>
        <end position="327"/>
    </location>
</feature>
<keyword evidence="5 6" id="KW-0472">Membrane</keyword>
<reference evidence="7" key="1">
    <citation type="submission" date="2020-11" db="EMBL/GenBank/DDBJ databases">
        <title>Connecting structure to function with the recovery of over 1000 high-quality activated sludge metagenome-assembled genomes encoding full-length rRNA genes using long-read sequencing.</title>
        <authorList>
            <person name="Singleton C.M."/>
            <person name="Petriglieri F."/>
            <person name="Kristensen J.M."/>
            <person name="Kirkegaard R.H."/>
            <person name="Michaelsen T.Y."/>
            <person name="Andersen M.H."/>
            <person name="Karst S.M."/>
            <person name="Dueholm M.S."/>
            <person name="Nielsen P.H."/>
            <person name="Albertsen M."/>
        </authorList>
    </citation>
    <scope>NUCLEOTIDE SEQUENCE</scope>
    <source>
        <strain evidence="7">Fred_18-Q3-R57-64_BAT3C.431</strain>
    </source>
</reference>
<dbReference type="GO" id="GO:0022857">
    <property type="term" value="F:transmembrane transporter activity"/>
    <property type="evidence" value="ECO:0007669"/>
    <property type="project" value="InterPro"/>
</dbReference>
<keyword evidence="3 6" id="KW-0812">Transmembrane</keyword>
<gene>
    <name evidence="7" type="ORF">IPJ89_02285</name>
</gene>
<evidence type="ECO:0000256" key="5">
    <source>
        <dbReference type="ARBA" id="ARBA00023136"/>
    </source>
</evidence>
<dbReference type="InterPro" id="IPR050367">
    <property type="entry name" value="APC_superfamily"/>
</dbReference>
<dbReference type="Pfam" id="PF13520">
    <property type="entry name" value="AA_permease_2"/>
    <property type="match status" value="1"/>
</dbReference>
<feature type="transmembrane region" description="Helical" evidence="6">
    <location>
        <begin position="263"/>
        <end position="290"/>
    </location>
</feature>
<evidence type="ECO:0000256" key="1">
    <source>
        <dbReference type="ARBA" id="ARBA00004651"/>
    </source>
</evidence>
<evidence type="ECO:0000256" key="2">
    <source>
        <dbReference type="ARBA" id="ARBA00022475"/>
    </source>
</evidence>
<dbReference type="Proteomes" id="UP000596004">
    <property type="component" value="Chromosome"/>
</dbReference>
<name>A0A7T9DKN1_9ARCH</name>
<dbReference type="PIRSF" id="PIRSF006060">
    <property type="entry name" value="AA_transporter"/>
    <property type="match status" value="1"/>
</dbReference>
<dbReference type="PANTHER" id="PTHR42770:SF11">
    <property type="entry name" value="INNER MEMBRANE TRANSPORT PROTEIN YBAT"/>
    <property type="match status" value="1"/>
</dbReference>
<dbReference type="Gene3D" id="1.20.1740.10">
    <property type="entry name" value="Amino acid/polyamine transporter I"/>
    <property type="match status" value="1"/>
</dbReference>
<evidence type="ECO:0000256" key="6">
    <source>
        <dbReference type="SAM" id="Phobius"/>
    </source>
</evidence>
<feature type="transmembrane region" description="Helical" evidence="6">
    <location>
        <begin position="41"/>
        <end position="61"/>
    </location>
</feature>
<dbReference type="GO" id="GO:0005886">
    <property type="term" value="C:plasma membrane"/>
    <property type="evidence" value="ECO:0007669"/>
    <property type="project" value="UniProtKB-SubCell"/>
</dbReference>
<proteinExistence type="predicted"/>
<feature type="transmembrane region" description="Helical" evidence="6">
    <location>
        <begin position="177"/>
        <end position="195"/>
    </location>
</feature>
<evidence type="ECO:0000256" key="3">
    <source>
        <dbReference type="ARBA" id="ARBA00022692"/>
    </source>
</evidence>
<accession>A0A7T9DKN1</accession>
<feature type="transmembrane region" description="Helical" evidence="6">
    <location>
        <begin position="398"/>
        <end position="415"/>
    </location>
</feature>
<evidence type="ECO:0000313" key="7">
    <source>
        <dbReference type="EMBL" id="QQR93047.1"/>
    </source>
</evidence>
<feature type="transmembrane region" description="Helical" evidence="6">
    <location>
        <begin position="216"/>
        <end position="238"/>
    </location>
</feature>
<feature type="transmembrane region" description="Helical" evidence="6">
    <location>
        <begin position="82"/>
        <end position="103"/>
    </location>
</feature>
<feature type="transmembrane region" description="Helical" evidence="6">
    <location>
        <begin position="109"/>
        <end position="134"/>
    </location>
</feature>
<feature type="transmembrane region" description="Helical" evidence="6">
    <location>
        <begin position="375"/>
        <end position="392"/>
    </location>
</feature>
<feature type="transmembrane region" description="Helical" evidence="6">
    <location>
        <begin position="7"/>
        <end position="29"/>
    </location>
</feature>
<dbReference type="AlphaFoldDB" id="A0A7T9DKN1"/>
<sequence>MALKRELGFLELTLAGIGIILGAGIYALVGKAAAVAGEGVWVSFAISGVIALFTALSYAELSARFPKAGAEYVYVTHSLGDRWAFMMGLALIVVGVASAATVALGFGGYFFRIFGIDSLLAAIGIMLVCAGICWGGAKKTAQIAGAISLFEILGLIVIIAIGLPFLGKGFAIPSIDLLPGIFSGVALVFFAYLGFEELVRMAEETKNPKEMMPRALLLAIGISSVLYVLVAASALGILGADTLGQSASPIADVARSQFGDLGFLLLGGIALLSTGNTVLFILLATSRLVYGMARAGSLPKWFAHTESNQPRHALIASVIVSTLLLLPRDITFVAHMTDGLLFAVFAVINLSLLLIRLREKKPFTGFRSPINIGKWPLLAVLGAITSAAMLLFVEVVPLLLGVVGVVVAAFVWTRPKQARVAYK</sequence>
<keyword evidence="4 6" id="KW-1133">Transmembrane helix</keyword>
<dbReference type="PANTHER" id="PTHR42770">
    <property type="entry name" value="AMINO ACID TRANSPORTER-RELATED"/>
    <property type="match status" value="1"/>
</dbReference>
<protein>
    <submittedName>
        <fullName evidence="7">Amino acid permease</fullName>
    </submittedName>
</protein>
<organism evidence="7">
    <name type="scientific">Candidatus Iainarchaeum sp</name>
    <dbReference type="NCBI Taxonomy" id="3101447"/>
    <lineage>
        <taxon>Archaea</taxon>
        <taxon>Candidatus Iainarchaeota</taxon>
        <taxon>Candidatus Iainarchaeia</taxon>
        <taxon>Candidatus Iainarchaeales</taxon>
        <taxon>Candidatus Iainarchaeaceae</taxon>
        <taxon>Candidatus Iainarchaeum</taxon>
    </lineage>
</organism>
<feature type="transmembrane region" description="Helical" evidence="6">
    <location>
        <begin position="146"/>
        <end position="165"/>
    </location>
</feature>
<feature type="transmembrane region" description="Helical" evidence="6">
    <location>
        <begin position="339"/>
        <end position="355"/>
    </location>
</feature>
<dbReference type="EMBL" id="CP064981">
    <property type="protein sequence ID" value="QQR93047.1"/>
    <property type="molecule type" value="Genomic_DNA"/>
</dbReference>
<evidence type="ECO:0000256" key="4">
    <source>
        <dbReference type="ARBA" id="ARBA00022989"/>
    </source>
</evidence>